<reference evidence="10 11" key="1">
    <citation type="submission" date="2018-11" db="EMBL/GenBank/DDBJ databases">
        <title>Genomes From Bacteria Associated with the Canine Oral Cavity: a Test Case for Automated Genome-Based Taxonomic Assignment.</title>
        <authorList>
            <person name="Coil D.A."/>
            <person name="Jospin G."/>
            <person name="Darling A.E."/>
            <person name="Wallis C."/>
            <person name="Davis I.J."/>
            <person name="Harris S."/>
            <person name="Eisen J.A."/>
            <person name="Holcombe L.J."/>
            <person name="O'Flynn C."/>
        </authorList>
    </citation>
    <scope>NUCLEOTIDE SEQUENCE [LARGE SCALE GENOMIC DNA]</scope>
    <source>
        <strain evidence="10 11">OH2822_COT-296</strain>
    </source>
</reference>
<dbReference type="InterPro" id="IPR037673">
    <property type="entry name" value="MSC/AndL"/>
</dbReference>
<keyword evidence="5 9" id="KW-1133">Transmembrane helix</keyword>
<feature type="transmembrane region" description="Helical" evidence="9">
    <location>
        <begin position="50"/>
        <end position="81"/>
    </location>
</feature>
<feature type="transmembrane region" description="Helical" evidence="9">
    <location>
        <begin position="12"/>
        <end position="30"/>
    </location>
</feature>
<dbReference type="NCBIfam" id="TIGR00220">
    <property type="entry name" value="mscL"/>
    <property type="match status" value="1"/>
</dbReference>
<protein>
    <submittedName>
        <fullName evidence="10">Large conductance mechanosensitive channel protein MscL</fullName>
    </submittedName>
</protein>
<dbReference type="GO" id="GO:0016020">
    <property type="term" value="C:membrane"/>
    <property type="evidence" value="ECO:0007669"/>
    <property type="project" value="UniProtKB-SubCell"/>
</dbReference>
<keyword evidence="3" id="KW-1003">Cell membrane</keyword>
<dbReference type="PANTHER" id="PTHR30266">
    <property type="entry name" value="MECHANOSENSITIVE CHANNEL MSCL"/>
    <property type="match status" value="1"/>
</dbReference>
<evidence type="ECO:0000256" key="4">
    <source>
        <dbReference type="ARBA" id="ARBA00022692"/>
    </source>
</evidence>
<dbReference type="RefSeq" id="WP_125227084.1">
    <property type="nucleotide sequence ID" value="NZ_RQYT01000004.1"/>
</dbReference>
<dbReference type="PANTHER" id="PTHR30266:SF2">
    <property type="entry name" value="LARGE-CONDUCTANCE MECHANOSENSITIVE CHANNEL"/>
    <property type="match status" value="1"/>
</dbReference>
<organism evidence="10 11">
    <name type="scientific">Arachnia propionica</name>
    <dbReference type="NCBI Taxonomy" id="1750"/>
    <lineage>
        <taxon>Bacteria</taxon>
        <taxon>Bacillati</taxon>
        <taxon>Actinomycetota</taxon>
        <taxon>Actinomycetes</taxon>
        <taxon>Propionibacteriales</taxon>
        <taxon>Propionibacteriaceae</taxon>
        <taxon>Arachnia</taxon>
    </lineage>
</organism>
<keyword evidence="8" id="KW-0407">Ion channel</keyword>
<evidence type="ECO:0000313" key="10">
    <source>
        <dbReference type="EMBL" id="RRD50812.1"/>
    </source>
</evidence>
<evidence type="ECO:0000313" key="11">
    <source>
        <dbReference type="Proteomes" id="UP000280935"/>
    </source>
</evidence>
<proteinExistence type="predicted"/>
<dbReference type="PRINTS" id="PR01264">
    <property type="entry name" value="MECHCHANNEL"/>
</dbReference>
<keyword evidence="7 9" id="KW-0472">Membrane</keyword>
<dbReference type="GO" id="GO:0008381">
    <property type="term" value="F:mechanosensitive monoatomic ion channel activity"/>
    <property type="evidence" value="ECO:0007669"/>
    <property type="project" value="InterPro"/>
</dbReference>
<dbReference type="SUPFAM" id="SSF81330">
    <property type="entry name" value="Gated mechanosensitive channel"/>
    <property type="match status" value="1"/>
</dbReference>
<name>A0A3P1WW31_9ACTN</name>
<sequence length="121" mass="13432">MQGFKEFLMRGNLVELATAVIIGTVFSKVVEAFTGIITDFIGFFGGQPDFSSLAIAGINIGNFINAVITFVITAAVVYFFVVKPYNTMRDRFKKKEEESPAAPTSEQLLTEIRDLLRTRNV</sequence>
<dbReference type="Proteomes" id="UP000280935">
    <property type="component" value="Unassembled WGS sequence"/>
</dbReference>
<evidence type="ECO:0000256" key="1">
    <source>
        <dbReference type="ARBA" id="ARBA00004141"/>
    </source>
</evidence>
<evidence type="ECO:0000256" key="9">
    <source>
        <dbReference type="SAM" id="Phobius"/>
    </source>
</evidence>
<comment type="caution">
    <text evidence="10">The sequence shown here is derived from an EMBL/GenBank/DDBJ whole genome shotgun (WGS) entry which is preliminary data.</text>
</comment>
<gene>
    <name evidence="10" type="primary">mscL</name>
    <name evidence="10" type="ORF">EII35_03530</name>
</gene>
<evidence type="ECO:0000256" key="8">
    <source>
        <dbReference type="ARBA" id="ARBA00023303"/>
    </source>
</evidence>
<evidence type="ECO:0000256" key="2">
    <source>
        <dbReference type="ARBA" id="ARBA00022448"/>
    </source>
</evidence>
<evidence type="ECO:0000256" key="7">
    <source>
        <dbReference type="ARBA" id="ARBA00023136"/>
    </source>
</evidence>
<dbReference type="InterPro" id="IPR036019">
    <property type="entry name" value="MscL_channel"/>
</dbReference>
<evidence type="ECO:0000256" key="6">
    <source>
        <dbReference type="ARBA" id="ARBA00023065"/>
    </source>
</evidence>
<dbReference type="InterPro" id="IPR001185">
    <property type="entry name" value="MS_channel"/>
</dbReference>
<dbReference type="OrthoDB" id="9810350at2"/>
<dbReference type="Pfam" id="PF01741">
    <property type="entry name" value="MscL"/>
    <property type="match status" value="1"/>
</dbReference>
<dbReference type="AlphaFoldDB" id="A0A3P1WW31"/>
<keyword evidence="6" id="KW-0406">Ion transport</keyword>
<accession>A0A3P1WW31</accession>
<evidence type="ECO:0000256" key="3">
    <source>
        <dbReference type="ARBA" id="ARBA00022475"/>
    </source>
</evidence>
<keyword evidence="4 9" id="KW-0812">Transmembrane</keyword>
<dbReference type="EMBL" id="RQYT01000004">
    <property type="protein sequence ID" value="RRD50812.1"/>
    <property type="molecule type" value="Genomic_DNA"/>
</dbReference>
<dbReference type="Gene3D" id="1.10.1200.120">
    <property type="entry name" value="Large-conductance mechanosensitive channel, MscL, domain 1"/>
    <property type="match status" value="1"/>
</dbReference>
<comment type="subcellular location">
    <subcellularLocation>
        <location evidence="1">Membrane</location>
        <topology evidence="1">Multi-pass membrane protein</topology>
    </subcellularLocation>
</comment>
<evidence type="ECO:0000256" key="5">
    <source>
        <dbReference type="ARBA" id="ARBA00022989"/>
    </source>
</evidence>
<keyword evidence="2" id="KW-0813">Transport</keyword>